<dbReference type="PANTHER" id="PTHR26379">
    <property type="entry name" value="BTB/POZ AND MATH DOMAIN-CONTAINING PROTEIN 1"/>
    <property type="match status" value="1"/>
</dbReference>
<organism evidence="5 6">
    <name type="scientific">Rhynchospora pubera</name>
    <dbReference type="NCBI Taxonomy" id="906938"/>
    <lineage>
        <taxon>Eukaryota</taxon>
        <taxon>Viridiplantae</taxon>
        <taxon>Streptophyta</taxon>
        <taxon>Embryophyta</taxon>
        <taxon>Tracheophyta</taxon>
        <taxon>Spermatophyta</taxon>
        <taxon>Magnoliopsida</taxon>
        <taxon>Liliopsida</taxon>
        <taxon>Poales</taxon>
        <taxon>Cyperaceae</taxon>
        <taxon>Cyperoideae</taxon>
        <taxon>Rhynchosporeae</taxon>
        <taxon>Rhynchospora</taxon>
    </lineage>
</organism>
<dbReference type="CDD" id="cd00121">
    <property type="entry name" value="MATH"/>
    <property type="match status" value="1"/>
</dbReference>
<evidence type="ECO:0000256" key="1">
    <source>
        <dbReference type="ARBA" id="ARBA00004906"/>
    </source>
</evidence>
<dbReference type="PANTHER" id="PTHR26379:SF187">
    <property type="entry name" value="OS07G0655300 PROTEIN"/>
    <property type="match status" value="1"/>
</dbReference>
<dbReference type="CDD" id="cd18280">
    <property type="entry name" value="BTB_POZ_BPM_plant"/>
    <property type="match status" value="1"/>
</dbReference>
<gene>
    <name evidence="5" type="ORF">LUZ62_075964</name>
</gene>
<dbReference type="PROSITE" id="PS50144">
    <property type="entry name" value="MATH"/>
    <property type="match status" value="1"/>
</dbReference>
<dbReference type="GO" id="GO:0016567">
    <property type="term" value="P:protein ubiquitination"/>
    <property type="evidence" value="ECO:0007669"/>
    <property type="project" value="InterPro"/>
</dbReference>
<dbReference type="InterPro" id="IPR008974">
    <property type="entry name" value="TRAF-like"/>
</dbReference>
<comment type="caution">
    <text evidence="5">The sequence shown here is derived from an EMBL/GenBank/DDBJ whole genome shotgun (WGS) entry which is preliminary data.</text>
</comment>
<dbReference type="PROSITE" id="PS50097">
    <property type="entry name" value="BTB"/>
    <property type="match status" value="1"/>
</dbReference>
<evidence type="ECO:0000313" key="5">
    <source>
        <dbReference type="EMBL" id="KAJ4765589.1"/>
    </source>
</evidence>
<dbReference type="Gene3D" id="1.25.40.420">
    <property type="match status" value="1"/>
</dbReference>
<evidence type="ECO:0000259" key="3">
    <source>
        <dbReference type="PROSITE" id="PS50097"/>
    </source>
</evidence>
<comment type="similarity">
    <text evidence="2">Belongs to the Tdpoz family.</text>
</comment>
<comment type="pathway">
    <text evidence="1">Protein modification; protein ubiquitination.</text>
</comment>
<dbReference type="InterPro" id="IPR056423">
    <property type="entry name" value="BACK_BPM_SPOP"/>
</dbReference>
<evidence type="ECO:0000256" key="2">
    <source>
        <dbReference type="ARBA" id="ARBA00010846"/>
    </source>
</evidence>
<dbReference type="InterPro" id="IPR000210">
    <property type="entry name" value="BTB/POZ_dom"/>
</dbReference>
<evidence type="ECO:0000313" key="6">
    <source>
        <dbReference type="Proteomes" id="UP001140206"/>
    </source>
</evidence>
<dbReference type="SUPFAM" id="SSF49599">
    <property type="entry name" value="TRAF domain-like"/>
    <property type="match status" value="1"/>
</dbReference>
<sequence length="380" mass="42040">MLSSVASAFMDACLGFPLFRTSTSDARESETASARITETSTGSHLFKVMGYSFDKGIGVGKRISSAIFTLGGYDWTIGYYPDGKSAELKNSIAFDLNLRSPNAKAKVKMTLTLLSQTGGAPIGHSTPNVVTLSTNYPWSPLFTFKRDQLESFQYLKNDSFTVRCTLTVIKRSALETTNCKTQPSTVKLQPSNLHQQLTGLLEVGYGTDVSFKVSGVTFGAHRCVLAARSPVFRVELFGPMKGKMNESIEIKDMEPLVFKAMLHFIYSDSVPELEEVDGNKDALIVLAQHLLFAADRYGLERLKQLCEIKMYEFIDANNVATTLTLADQHNCSQLKAACIEFIKPPEVLAAVMLTEGFEHMVKSCPTILEELRKLKSHARR</sequence>
<dbReference type="Pfam" id="PF24570">
    <property type="entry name" value="BACK_BPM_SPOP"/>
    <property type="match status" value="1"/>
</dbReference>
<dbReference type="SMART" id="SM00225">
    <property type="entry name" value="BTB"/>
    <property type="match status" value="1"/>
</dbReference>
<dbReference type="Gene3D" id="3.30.710.10">
    <property type="entry name" value="Potassium Channel Kv1.1, Chain A"/>
    <property type="match status" value="1"/>
</dbReference>
<evidence type="ECO:0000259" key="4">
    <source>
        <dbReference type="PROSITE" id="PS50144"/>
    </source>
</evidence>
<protein>
    <submittedName>
        <fullName evidence="5">BTB/POZ and MATH domain-containing protein 2</fullName>
    </submittedName>
</protein>
<dbReference type="InterPro" id="IPR045005">
    <property type="entry name" value="BPM1-6"/>
</dbReference>
<dbReference type="InterPro" id="IPR002083">
    <property type="entry name" value="MATH/TRAF_dom"/>
</dbReference>
<feature type="domain" description="BTB" evidence="3">
    <location>
        <begin position="207"/>
        <end position="274"/>
    </location>
</feature>
<dbReference type="InterPro" id="IPR011333">
    <property type="entry name" value="SKP1/BTB/POZ_sf"/>
</dbReference>
<dbReference type="EMBL" id="JAMFTS010000004">
    <property type="protein sequence ID" value="KAJ4765589.1"/>
    <property type="molecule type" value="Genomic_DNA"/>
</dbReference>
<proteinExistence type="inferred from homology"/>
<name>A0AAV8DC43_9POAL</name>
<feature type="domain" description="MATH" evidence="4">
    <location>
        <begin position="41"/>
        <end position="166"/>
    </location>
</feature>
<accession>A0AAV8DC43</accession>
<dbReference type="AlphaFoldDB" id="A0AAV8DC43"/>
<reference evidence="5" key="1">
    <citation type="submission" date="2022-08" db="EMBL/GenBank/DDBJ databases">
        <authorList>
            <person name="Marques A."/>
        </authorList>
    </citation>
    <scope>NUCLEOTIDE SEQUENCE</scope>
    <source>
        <strain evidence="5">RhyPub2mFocal</strain>
        <tissue evidence="5">Leaves</tissue>
    </source>
</reference>
<dbReference type="Pfam" id="PF22486">
    <property type="entry name" value="MATH_2"/>
    <property type="match status" value="1"/>
</dbReference>
<dbReference type="Gene3D" id="2.60.210.10">
    <property type="entry name" value="Apoptosis, Tumor Necrosis Factor Receptor Associated Protein 2, Chain A"/>
    <property type="match status" value="1"/>
</dbReference>
<dbReference type="Proteomes" id="UP001140206">
    <property type="component" value="Chromosome 4"/>
</dbReference>
<dbReference type="Pfam" id="PF00651">
    <property type="entry name" value="BTB"/>
    <property type="match status" value="1"/>
</dbReference>
<keyword evidence="6" id="KW-1185">Reference proteome</keyword>
<dbReference type="SUPFAM" id="SSF54695">
    <property type="entry name" value="POZ domain"/>
    <property type="match status" value="1"/>
</dbReference>